<keyword evidence="2" id="KW-1185">Reference proteome</keyword>
<protein>
    <submittedName>
        <fullName evidence="1">Uncharacterized protein</fullName>
    </submittedName>
</protein>
<dbReference type="RefSeq" id="WP_073130048.1">
    <property type="nucleotide sequence ID" value="NZ_FQZA01000016.1"/>
</dbReference>
<proteinExistence type="predicted"/>
<dbReference type="AlphaFoldDB" id="A0A1M6LMM3"/>
<dbReference type="Proteomes" id="UP000184040">
    <property type="component" value="Unassembled WGS sequence"/>
</dbReference>
<evidence type="ECO:0000313" key="1">
    <source>
        <dbReference type="EMBL" id="SHJ72342.1"/>
    </source>
</evidence>
<reference evidence="1 2" key="1">
    <citation type="submission" date="2016-11" db="EMBL/GenBank/DDBJ databases">
        <authorList>
            <person name="Jaros S."/>
            <person name="Januszkiewicz K."/>
            <person name="Wedrychowicz H."/>
        </authorList>
    </citation>
    <scope>NUCLEOTIDE SEQUENCE [LARGE SCALE GENOMIC DNA]</scope>
    <source>
        <strain evidence="1 2">DSM 26892</strain>
    </source>
</reference>
<sequence>MSINDQLVSYTERSDGRVDVTYDGEPILVLREPPTSAFRVNALQILIERHLVELGDDERLRYYRRSEAATA</sequence>
<organism evidence="1 2">
    <name type="scientific">Palleronia salina</name>
    <dbReference type="NCBI Taxonomy" id="313368"/>
    <lineage>
        <taxon>Bacteria</taxon>
        <taxon>Pseudomonadati</taxon>
        <taxon>Pseudomonadota</taxon>
        <taxon>Alphaproteobacteria</taxon>
        <taxon>Rhodobacterales</taxon>
        <taxon>Roseobacteraceae</taxon>
        <taxon>Palleronia</taxon>
    </lineage>
</organism>
<dbReference type="EMBL" id="FQZA01000016">
    <property type="protein sequence ID" value="SHJ72342.1"/>
    <property type="molecule type" value="Genomic_DNA"/>
</dbReference>
<gene>
    <name evidence="1" type="ORF">SAMN04488012_11624</name>
</gene>
<evidence type="ECO:0000313" key="2">
    <source>
        <dbReference type="Proteomes" id="UP000184040"/>
    </source>
</evidence>
<accession>A0A1M6LMM3</accession>
<name>A0A1M6LMM3_9RHOB</name>